<feature type="transmembrane region" description="Helical" evidence="6">
    <location>
        <begin position="135"/>
        <end position="157"/>
    </location>
</feature>
<evidence type="ECO:0000256" key="2">
    <source>
        <dbReference type="ARBA" id="ARBA00022692"/>
    </source>
</evidence>
<gene>
    <name evidence="10" type="ORF">UTRI_00996</name>
</gene>
<evidence type="ECO:0000259" key="8">
    <source>
        <dbReference type="Pfam" id="PF10337"/>
    </source>
</evidence>
<dbReference type="GO" id="GO:0016020">
    <property type="term" value="C:membrane"/>
    <property type="evidence" value="ECO:0007669"/>
    <property type="project" value="UniProtKB-SubCell"/>
</dbReference>
<dbReference type="AlphaFoldDB" id="A0A5C3DVN7"/>
<feature type="compositionally biased region" description="Low complexity" evidence="5">
    <location>
        <begin position="343"/>
        <end position="356"/>
    </location>
</feature>
<evidence type="ECO:0000313" key="10">
    <source>
        <dbReference type="EMBL" id="SPO22318.1"/>
    </source>
</evidence>
<evidence type="ECO:0000256" key="4">
    <source>
        <dbReference type="ARBA" id="ARBA00023136"/>
    </source>
</evidence>
<feature type="transmembrane region" description="Helical" evidence="6">
    <location>
        <begin position="738"/>
        <end position="756"/>
    </location>
</feature>
<feature type="domain" description="Putative ER transporter 6TM N-terminal" evidence="8">
    <location>
        <begin position="191"/>
        <end position="313"/>
    </location>
</feature>
<keyword evidence="2 6" id="KW-0812">Transmembrane</keyword>
<feature type="transmembrane region" description="Helical" evidence="6">
    <location>
        <begin position="100"/>
        <end position="123"/>
    </location>
</feature>
<dbReference type="Pfam" id="PF10337">
    <property type="entry name" value="ArAE_2_N"/>
    <property type="match status" value="1"/>
</dbReference>
<keyword evidence="11" id="KW-1185">Reference proteome</keyword>
<feature type="compositionally biased region" description="Basic and acidic residues" evidence="5">
    <location>
        <begin position="1193"/>
        <end position="1203"/>
    </location>
</feature>
<protein>
    <recommendedName>
        <fullName evidence="12">ER transporter 6TM N-terminal domain-containing protein</fullName>
    </recommendedName>
</protein>
<feature type="transmembrane region" description="Helical" evidence="6">
    <location>
        <begin position="74"/>
        <end position="94"/>
    </location>
</feature>
<keyword evidence="4 6" id="KW-0472">Membrane</keyword>
<evidence type="ECO:0000256" key="5">
    <source>
        <dbReference type="SAM" id="MobiDB-lite"/>
    </source>
</evidence>
<evidence type="ECO:0000259" key="7">
    <source>
        <dbReference type="Pfam" id="PF10334"/>
    </source>
</evidence>
<dbReference type="Pfam" id="PF10334">
    <property type="entry name" value="BRE4"/>
    <property type="match status" value="1"/>
</dbReference>
<feature type="domain" description="Integral membrane bound transporter" evidence="9">
    <location>
        <begin position="685"/>
        <end position="807"/>
    </location>
</feature>
<feature type="transmembrane region" description="Helical" evidence="6">
    <location>
        <begin position="794"/>
        <end position="814"/>
    </location>
</feature>
<feature type="region of interest" description="Disordered" evidence="5">
    <location>
        <begin position="334"/>
        <end position="361"/>
    </location>
</feature>
<dbReference type="PANTHER" id="PTHR47804:SF3">
    <property type="entry name" value="PROTEIN BRE4"/>
    <property type="match status" value="1"/>
</dbReference>
<evidence type="ECO:0000313" key="11">
    <source>
        <dbReference type="Proteomes" id="UP000324022"/>
    </source>
</evidence>
<accession>A0A5C3DVN7</accession>
<evidence type="ECO:0000259" key="9">
    <source>
        <dbReference type="Pfam" id="PF13515"/>
    </source>
</evidence>
<dbReference type="InterPro" id="IPR018823">
    <property type="entry name" value="ArAE_2_N"/>
</dbReference>
<reference evidence="10 11" key="1">
    <citation type="submission" date="2018-03" db="EMBL/GenBank/DDBJ databases">
        <authorList>
            <person name="Guldener U."/>
        </authorList>
    </citation>
    <scope>NUCLEOTIDE SEQUENCE [LARGE SCALE GENOMIC DNA]</scope>
    <source>
        <strain evidence="10 11">NBRC100155</strain>
    </source>
</reference>
<evidence type="ECO:0000256" key="6">
    <source>
        <dbReference type="SAM" id="Phobius"/>
    </source>
</evidence>
<dbReference type="PANTHER" id="PTHR47804">
    <property type="entry name" value="60S RIBOSOMAL PROTEIN L19"/>
    <property type="match status" value="1"/>
</dbReference>
<dbReference type="InterPro" id="IPR018820">
    <property type="entry name" value="BRE4-related_DUF2421"/>
</dbReference>
<keyword evidence="3 6" id="KW-1133">Transmembrane helix</keyword>
<feature type="transmembrane region" description="Helical" evidence="6">
    <location>
        <begin position="690"/>
        <end position="709"/>
    </location>
</feature>
<feature type="transmembrane region" description="Helical" evidence="6">
    <location>
        <begin position="659"/>
        <end position="678"/>
    </location>
</feature>
<feature type="domain" description="DUF2421" evidence="7">
    <location>
        <begin position="821"/>
        <end position="963"/>
    </location>
</feature>
<dbReference type="InterPro" id="IPR049453">
    <property type="entry name" value="Memb_transporter_dom"/>
</dbReference>
<dbReference type="OrthoDB" id="68611at2759"/>
<comment type="subcellular location">
    <subcellularLocation>
        <location evidence="1">Membrane</location>
        <topology evidence="1">Multi-pass membrane protein</topology>
    </subcellularLocation>
</comment>
<feature type="transmembrane region" description="Helical" evidence="6">
    <location>
        <begin position="763"/>
        <end position="779"/>
    </location>
</feature>
<dbReference type="InterPro" id="IPR052430">
    <property type="entry name" value="IVT-Associated"/>
</dbReference>
<evidence type="ECO:0008006" key="12">
    <source>
        <dbReference type="Google" id="ProtNLM"/>
    </source>
</evidence>
<evidence type="ECO:0000256" key="3">
    <source>
        <dbReference type="ARBA" id="ARBA00022989"/>
    </source>
</evidence>
<sequence>MAASIFPMRNAQVSRTTSAANVAGKQMMPGRLAEQAKKAWPRIQLLAPPVIGALLLSPFALERRLRSWMSPDPFFVYIHFFLFFFPSPLAAGAFLERSVITLFFVAVGSALAFLAIYGCILIDGENTPAYSSEKARAIGVCMLIFFCFTSGALSSYAPRLKGPCRALLFATVWELTKQYDTISARIFFDNFYPAMVAMIVGIFCNFAVFPRTARGTSIDQLCDLFDGTHGLMKQAVQDFFVDRTSSENKLSHDRQAAPDQVVPNFNHSRFKKLKGQLESLQSRLESNLDAAKYELSYSRVPIGHLQVFLPILRDIRAWFSCSLACLAESGATAESTTRSDDPSAAPAHSLHHASGSDSPRPVLDFEDSIRNFSNEVTSSLACMRRCIRKCTGSKSSGKMHTLSIAREKGLDEPDFVESDPHLALVLQKQKLRDSIRTFKTSLSDAIRGSRSQVIGKASSAEPMSSSGIGIGINASEQPAPTADQTIALSHLFRNEAYQISFLMVSLLEVALLVDSCLNGALGVAKTWQSNKHRSLRMPAAKWRYWLGRTSIGAGDEMALVDERVDALLHEDEPPSPASEAQTEVMDYFDTGSDDMLTRGAPNLERTPSRVSNSMSSIYSWLRTRIRAMRRVFSSRRALRFRFALSNAIRTLRHSRHIKFGIKLTAGIVLLTLPSWLAPGNGKEWWLEQRGQWMAISYLFCLETSTGASIRTSLFRILGTVSGSLLGLIISEISRGNSYALAFLLTVATIPPSYLMLFTRFQGVGVVMGLTLPIVSLIPAEDDRESVVYVAWNRGYMIFFGIIAALVVNLFFWPIHARLELVRRVSSITSQLQSLYLSLSRQMLSGGLTSSHKSNAAFEKLEVSIEKRISQARGLVDIMTIEISLKPKRTQVLSELLDHLEIILELLMGLRRCREHGLRSVRQHAVVNVLELRQSLIASVLLVLWTTGQALQTKAPLPQCLPSPRLALEELTEAVAEQLQLMTEGVEPSPRPHRRHGVPDAYLALDSLNQRSILANVRRRTRKRHGLHSIQSISPITGSRSGTITPTRDHPRRAAALSGADTPAATGKKSLDYAMFFILAEHALLEEIVSSLERLLELCRSMVGESSFLRTEFVPTHEVRTPGEATPAPHMRTTDADFEGAGYQRNTLAPILSVEDQPVLQDRFTGRSFSVPDVRRARDVSPMNRPVQPSPLAHESHQDQRQSN</sequence>
<feature type="region of interest" description="Disordered" evidence="5">
    <location>
        <begin position="1174"/>
        <end position="1203"/>
    </location>
</feature>
<dbReference type="Pfam" id="PF13515">
    <property type="entry name" value="FUSC_2"/>
    <property type="match status" value="1"/>
</dbReference>
<feature type="transmembrane region" description="Helical" evidence="6">
    <location>
        <begin position="191"/>
        <end position="209"/>
    </location>
</feature>
<evidence type="ECO:0000256" key="1">
    <source>
        <dbReference type="ARBA" id="ARBA00004141"/>
    </source>
</evidence>
<dbReference type="Proteomes" id="UP000324022">
    <property type="component" value="Unassembled WGS sequence"/>
</dbReference>
<name>A0A5C3DVN7_9BASI</name>
<dbReference type="EMBL" id="OOIN01000004">
    <property type="protein sequence ID" value="SPO22318.1"/>
    <property type="molecule type" value="Genomic_DNA"/>
</dbReference>
<organism evidence="10 11">
    <name type="scientific">Ustilago trichophora</name>
    <dbReference type="NCBI Taxonomy" id="86804"/>
    <lineage>
        <taxon>Eukaryota</taxon>
        <taxon>Fungi</taxon>
        <taxon>Dikarya</taxon>
        <taxon>Basidiomycota</taxon>
        <taxon>Ustilaginomycotina</taxon>
        <taxon>Ustilaginomycetes</taxon>
        <taxon>Ustilaginales</taxon>
        <taxon>Ustilaginaceae</taxon>
        <taxon>Ustilago</taxon>
    </lineage>
</organism>
<proteinExistence type="predicted"/>